<feature type="transmembrane region" description="Helical" evidence="12 13">
    <location>
        <begin position="146"/>
        <end position="169"/>
    </location>
</feature>
<dbReference type="Pfam" id="PF00420">
    <property type="entry name" value="Oxidored_q2"/>
    <property type="match status" value="1"/>
</dbReference>
<keyword evidence="9 12" id="KW-1133">Transmembrane helix</keyword>
<keyword evidence="12" id="KW-0830">Ubiquinone</keyword>
<comment type="subcellular location">
    <subcellularLocation>
        <location evidence="12 13">Cell membrane</location>
        <topology evidence="12 13">Multi-pass membrane protein</topology>
    </subcellularLocation>
    <subcellularLocation>
        <location evidence="2">Membrane</location>
        <topology evidence="2">Multi-pass membrane protein</topology>
    </subcellularLocation>
</comment>
<dbReference type="GO" id="GO:0042773">
    <property type="term" value="P:ATP synthesis coupled electron transport"/>
    <property type="evidence" value="ECO:0007669"/>
    <property type="project" value="InterPro"/>
</dbReference>
<dbReference type="EC" id="7.1.1.-" evidence="12"/>
<gene>
    <name evidence="12" type="primary">nuoK</name>
    <name evidence="14" type="ORF">DI563_18420</name>
</gene>
<dbReference type="PANTHER" id="PTHR33269:SF17">
    <property type="entry name" value="NADH-UBIQUINONE OXIDOREDUCTASE CHAIN 6"/>
    <property type="match status" value="1"/>
</dbReference>
<sequence>MDVKTGFFYLFSVVLLFAAFRVITARNPVHAVLYLMLAFSQAAAVWLLLKAEFLAIALVLVYLGAVMVLFLFVVMMLDLNIDSLRQGFWKHFPLAALIGVVIALEMAYVLMGGFRLQGSAPAEMAQAAAAQGSNTKALGLLLYSEYVYPVQIAAVILVVAMIAAIALTLRQRKDTKFVNVKDQVHVKAAERMSVVKLAATLPPPSLGAMLFALSVIGIFLNRKNLIVLLMCIELMLLAVNMNFVAFSHYLGDMHGQIFVFFILTVAAAESAIGLALLVLLFRNKSNINVDELNSLKG</sequence>
<keyword evidence="11 12" id="KW-0472">Membrane</keyword>
<dbReference type="GO" id="GO:0008137">
    <property type="term" value="F:NADH dehydrogenase (ubiquinone) activity"/>
    <property type="evidence" value="ECO:0007669"/>
    <property type="project" value="UniProtKB-UniRule"/>
</dbReference>
<evidence type="ECO:0000256" key="2">
    <source>
        <dbReference type="ARBA" id="ARBA00004141"/>
    </source>
</evidence>
<evidence type="ECO:0000256" key="4">
    <source>
        <dbReference type="ARBA" id="ARBA00010519"/>
    </source>
</evidence>
<dbReference type="GO" id="GO:0005886">
    <property type="term" value="C:plasma membrane"/>
    <property type="evidence" value="ECO:0007669"/>
    <property type="project" value="UniProtKB-SubCell"/>
</dbReference>
<evidence type="ECO:0000256" key="7">
    <source>
        <dbReference type="ARBA" id="ARBA00022719"/>
    </source>
</evidence>
<keyword evidence="7 12" id="KW-0874">Quinone</keyword>
<dbReference type="PANTHER" id="PTHR33269">
    <property type="entry name" value="NADH-UBIQUINONE OXIDOREDUCTASE CHAIN 6"/>
    <property type="match status" value="1"/>
</dbReference>
<feature type="transmembrane region" description="Helical" evidence="12 13">
    <location>
        <begin position="31"/>
        <end position="49"/>
    </location>
</feature>
<organism evidence="14 15">
    <name type="scientific">Variovorax paradoxus</name>
    <dbReference type="NCBI Taxonomy" id="34073"/>
    <lineage>
        <taxon>Bacteria</taxon>
        <taxon>Pseudomonadati</taxon>
        <taxon>Pseudomonadota</taxon>
        <taxon>Betaproteobacteria</taxon>
        <taxon>Burkholderiales</taxon>
        <taxon>Comamonadaceae</taxon>
        <taxon>Variovorax</taxon>
    </lineage>
</organism>
<evidence type="ECO:0000256" key="1">
    <source>
        <dbReference type="ARBA" id="ARBA00002378"/>
    </source>
</evidence>
<evidence type="ECO:0000256" key="12">
    <source>
        <dbReference type="HAMAP-Rule" id="MF_01456"/>
    </source>
</evidence>
<dbReference type="NCBIfam" id="NF004320">
    <property type="entry name" value="PRK05715.1-2"/>
    <property type="match status" value="1"/>
</dbReference>
<comment type="function">
    <text evidence="1 12">NDH-1 shuttles electrons from NADH, via FMN and iron-sulfur (Fe-S) centers, to quinones in the respiratory chain. The immediate electron acceptor for the enzyme in this species is believed to be ubiquinone. Couples the redox reaction to proton translocation (for every two electrons transferred, four hydrogen ions are translocated across the cytoplasmic membrane), and thus conserves the redox energy in a proton gradient.</text>
</comment>
<dbReference type="InterPro" id="IPR001457">
    <property type="entry name" value="NADH_UbQ/plastoQ_OxRdtase_su6"/>
</dbReference>
<dbReference type="Gene3D" id="1.20.120.1200">
    <property type="entry name" value="NADH-ubiquinone/plastoquinone oxidoreductase chain 6, subunit NuoJ"/>
    <property type="match status" value="1"/>
</dbReference>
<evidence type="ECO:0000256" key="11">
    <source>
        <dbReference type="ARBA" id="ARBA00023136"/>
    </source>
</evidence>
<dbReference type="Pfam" id="PF00499">
    <property type="entry name" value="Oxidored_q3"/>
    <property type="match status" value="1"/>
</dbReference>
<accession>A0A2W5Q1P0</accession>
<evidence type="ECO:0000256" key="5">
    <source>
        <dbReference type="ARBA" id="ARBA00022448"/>
    </source>
</evidence>
<feature type="transmembrane region" description="Helical" evidence="12 13">
    <location>
        <begin position="197"/>
        <end position="219"/>
    </location>
</feature>
<comment type="caution">
    <text evidence="14">The sequence shown here is derived from an EMBL/GenBank/DDBJ whole genome shotgun (WGS) entry which is preliminary data.</text>
</comment>
<evidence type="ECO:0000256" key="3">
    <source>
        <dbReference type="ARBA" id="ARBA00005698"/>
    </source>
</evidence>
<dbReference type="AlphaFoldDB" id="A0A2W5Q1P0"/>
<dbReference type="EMBL" id="QFPP01000267">
    <property type="protein sequence ID" value="PZQ70529.1"/>
    <property type="molecule type" value="Genomic_DNA"/>
</dbReference>
<evidence type="ECO:0000313" key="15">
    <source>
        <dbReference type="Proteomes" id="UP000249135"/>
    </source>
</evidence>
<comment type="similarity">
    <text evidence="3 13">Belongs to the complex I subunit 6 family.</text>
</comment>
<dbReference type="HAMAP" id="MF_01456">
    <property type="entry name" value="NDH1_NuoK"/>
    <property type="match status" value="1"/>
</dbReference>
<protein>
    <recommendedName>
        <fullName evidence="12">NADH-quinone oxidoreductase subunit K</fullName>
        <ecNumber evidence="12">7.1.1.-</ecNumber>
    </recommendedName>
    <alternativeName>
        <fullName evidence="12">NADH dehydrogenase I subunit K</fullName>
    </alternativeName>
    <alternativeName>
        <fullName evidence="12">NDH-1 subunit K</fullName>
    </alternativeName>
</protein>
<keyword evidence="10 12" id="KW-0520">NAD</keyword>
<dbReference type="GO" id="GO:0050136">
    <property type="term" value="F:NADH dehydrogenase (quinone) (non-electrogenic) activity"/>
    <property type="evidence" value="ECO:0007669"/>
    <property type="project" value="UniProtKB-UniRule"/>
</dbReference>
<proteinExistence type="inferred from homology"/>
<dbReference type="InterPro" id="IPR039428">
    <property type="entry name" value="NUOK/Mnh_C1-like"/>
</dbReference>
<evidence type="ECO:0000256" key="9">
    <source>
        <dbReference type="ARBA" id="ARBA00022989"/>
    </source>
</evidence>
<evidence type="ECO:0000256" key="10">
    <source>
        <dbReference type="ARBA" id="ARBA00023027"/>
    </source>
</evidence>
<comment type="catalytic activity">
    <reaction evidence="12 13">
        <text>a quinone + NADH + 5 H(+)(in) = a quinol + NAD(+) + 4 H(+)(out)</text>
        <dbReference type="Rhea" id="RHEA:57888"/>
        <dbReference type="ChEBI" id="CHEBI:15378"/>
        <dbReference type="ChEBI" id="CHEBI:24646"/>
        <dbReference type="ChEBI" id="CHEBI:57540"/>
        <dbReference type="ChEBI" id="CHEBI:57945"/>
        <dbReference type="ChEBI" id="CHEBI:132124"/>
    </reaction>
</comment>
<feature type="transmembrane region" description="Helical" evidence="12 13">
    <location>
        <begin position="225"/>
        <end position="245"/>
    </location>
</feature>
<dbReference type="Proteomes" id="UP000249135">
    <property type="component" value="Unassembled WGS sequence"/>
</dbReference>
<comment type="caution">
    <text evidence="12 13">Lacks conserved residue(s) required for the propagation of feature annotation.</text>
</comment>
<reference evidence="14 15" key="1">
    <citation type="submission" date="2017-08" db="EMBL/GenBank/DDBJ databases">
        <title>Infants hospitalized years apart are colonized by the same room-sourced microbial strains.</title>
        <authorList>
            <person name="Brooks B."/>
            <person name="Olm M.R."/>
            <person name="Firek B.A."/>
            <person name="Baker R."/>
            <person name="Thomas B.C."/>
            <person name="Morowitz M.J."/>
            <person name="Banfield J.F."/>
        </authorList>
    </citation>
    <scope>NUCLEOTIDE SEQUENCE [LARGE SCALE GENOMIC DNA]</scope>
    <source>
        <strain evidence="14">S2_005_003_R2_41</strain>
    </source>
</reference>
<dbReference type="GO" id="GO:0048038">
    <property type="term" value="F:quinone binding"/>
    <property type="evidence" value="ECO:0007669"/>
    <property type="project" value="UniProtKB-UniRule"/>
</dbReference>
<feature type="transmembrane region" description="Helical" evidence="12 13">
    <location>
        <begin position="257"/>
        <end position="281"/>
    </location>
</feature>
<keyword evidence="8 12" id="KW-1278">Translocase</keyword>
<feature type="transmembrane region" description="Helical" evidence="12 13">
    <location>
        <begin position="6"/>
        <end position="24"/>
    </location>
</feature>
<keyword evidence="5 12" id="KW-0813">Transport</keyword>
<dbReference type="InterPro" id="IPR042106">
    <property type="entry name" value="Nuo/plastoQ_OxRdtase_6_NuoJ"/>
</dbReference>
<dbReference type="FunFam" id="1.10.287.3510:FF:000001">
    <property type="entry name" value="NADH-quinone oxidoreductase subunit K"/>
    <property type="match status" value="1"/>
</dbReference>
<evidence type="ECO:0000313" key="14">
    <source>
        <dbReference type="EMBL" id="PZQ70529.1"/>
    </source>
</evidence>
<name>A0A2W5Q1P0_VARPD</name>
<evidence type="ECO:0000256" key="8">
    <source>
        <dbReference type="ARBA" id="ARBA00022967"/>
    </source>
</evidence>
<dbReference type="Gene3D" id="1.10.287.3510">
    <property type="match status" value="1"/>
</dbReference>
<dbReference type="NCBIfam" id="NF005164">
    <property type="entry name" value="PRK06638.1-4"/>
    <property type="match status" value="1"/>
</dbReference>
<dbReference type="NCBIfam" id="NF004323">
    <property type="entry name" value="PRK05715.1-5"/>
    <property type="match status" value="1"/>
</dbReference>
<comment type="subunit">
    <text evidence="12">NDH-1 is composed of 14 different subunits. Subunits NuoA, H, J, K, L, M, N constitute the membrane sector of the complex.</text>
</comment>
<keyword evidence="12 13" id="KW-1003">Cell membrane</keyword>
<feature type="transmembrane region" description="Helical" evidence="12 13">
    <location>
        <begin position="55"/>
        <end position="79"/>
    </location>
</feature>
<evidence type="ECO:0000256" key="6">
    <source>
        <dbReference type="ARBA" id="ARBA00022692"/>
    </source>
</evidence>
<comment type="similarity">
    <text evidence="4 12">Belongs to the complex I subunit 4L family.</text>
</comment>
<evidence type="ECO:0000256" key="13">
    <source>
        <dbReference type="RuleBase" id="RU004429"/>
    </source>
</evidence>
<keyword evidence="6 12" id="KW-0812">Transmembrane</keyword>
<feature type="transmembrane region" description="Helical" evidence="12 13">
    <location>
        <begin position="91"/>
        <end position="111"/>
    </location>
</feature>
<dbReference type="InterPro" id="IPR001133">
    <property type="entry name" value="NADH_UbQ_OxRdtase_chain4L/K"/>
</dbReference>
<comment type="function">
    <text evidence="13">NDH-1 shuttles electrons from NADH, via FMN and iron-sulfur (Fe-S) centers, to quinones in the respiratory chain. Couples the redox reaction to proton translocation (for every two electrons transferred, four hydrogen ions are translocated across the cytoplasmic membrane), and thus conserves the redox energy in a proton gradient.</text>
</comment>
<dbReference type="NCBIfam" id="NF004321">
    <property type="entry name" value="PRK05715.1-3"/>
    <property type="match status" value="1"/>
</dbReference>